<reference evidence="3 4" key="1">
    <citation type="submission" date="2016-06" db="EMBL/GenBank/DDBJ databases">
        <authorList>
            <person name="Kjaerup R.B."/>
            <person name="Dalgaard T.S."/>
            <person name="Juul-Madsen H.R."/>
        </authorList>
    </citation>
    <scope>NUCLEOTIDE SEQUENCE [LARGE SCALE GENOMIC DNA]</scope>
    <source>
        <strain evidence="3 4">CECT 5080</strain>
    </source>
</reference>
<proteinExistence type="predicted"/>
<dbReference type="PANTHER" id="PTHR23028:SF53">
    <property type="entry name" value="ACYL_TRANSF_3 DOMAIN-CONTAINING PROTEIN"/>
    <property type="match status" value="1"/>
</dbReference>
<name>A0A1A8T1J6_9GAMM</name>
<dbReference type="GO" id="GO:0016747">
    <property type="term" value="F:acyltransferase activity, transferring groups other than amino-acyl groups"/>
    <property type="evidence" value="ECO:0007669"/>
    <property type="project" value="InterPro"/>
</dbReference>
<sequence length="380" mass="43213">MAEKRLHQRYVGEFTDSTNNNFNLIRLLCAWGVLVFHSVPLAEQTYALSDPLLHYLGVSMGEFCVMVFFAISGFLIYRSMCRSSSLNSYIIARALRLLPALLVVLVLTAFIVGPLATELSLGQYFSHPETWSYLNNVNLLTNRTQYTLPGVFSDNPYPNAVNGSLWTLPLETRMYVVTIAFFYSAWLLTRLFKEKMRWLSPLLLAAILIWAYWLLDGYSVSGERHELFKNLFFLAFFIGGVIYAYRDSIPLKASWALVLILGVEFLRTTSIYPIYGTFTIVYTVLVLAYLPKGKILAFNKLGDYSYGMYIYAFPVQQCLSHWTDIGFFGMVLWATVITLALSVISWHLLESPILGQKKKLTNLLKKRRNIAPAGGLSQPD</sequence>
<dbReference type="AlphaFoldDB" id="A0A1A8T1J6"/>
<feature type="transmembrane region" description="Helical" evidence="1">
    <location>
        <begin position="97"/>
        <end position="116"/>
    </location>
</feature>
<feature type="domain" description="Acyltransferase 3" evidence="2">
    <location>
        <begin position="20"/>
        <end position="346"/>
    </location>
</feature>
<feature type="transmembrane region" description="Helical" evidence="1">
    <location>
        <begin position="174"/>
        <end position="191"/>
    </location>
</feature>
<dbReference type="EMBL" id="FLOC01000001">
    <property type="protein sequence ID" value="SBS25821.1"/>
    <property type="molecule type" value="Genomic_DNA"/>
</dbReference>
<feature type="transmembrane region" description="Helical" evidence="1">
    <location>
        <begin position="198"/>
        <end position="215"/>
    </location>
</feature>
<accession>A0A1A8T1J6</accession>
<dbReference type="STRING" id="295068.MAQ5080_00377"/>
<dbReference type="RefSeq" id="WP_067204736.1">
    <property type="nucleotide sequence ID" value="NZ_FLOC01000001.1"/>
</dbReference>
<evidence type="ECO:0000313" key="3">
    <source>
        <dbReference type="EMBL" id="SBS25821.1"/>
    </source>
</evidence>
<dbReference type="GO" id="GO:0000271">
    <property type="term" value="P:polysaccharide biosynthetic process"/>
    <property type="evidence" value="ECO:0007669"/>
    <property type="project" value="TreeGrafter"/>
</dbReference>
<keyword evidence="3" id="KW-0012">Acyltransferase</keyword>
<evidence type="ECO:0000259" key="2">
    <source>
        <dbReference type="Pfam" id="PF01757"/>
    </source>
</evidence>
<dbReference type="InterPro" id="IPR050879">
    <property type="entry name" value="Acyltransferase_3"/>
</dbReference>
<feature type="transmembrane region" description="Helical" evidence="1">
    <location>
        <begin position="21"/>
        <end position="40"/>
    </location>
</feature>
<evidence type="ECO:0000256" key="1">
    <source>
        <dbReference type="SAM" id="Phobius"/>
    </source>
</evidence>
<keyword evidence="1" id="KW-0812">Transmembrane</keyword>
<gene>
    <name evidence="3" type="ORF">MAQ5080_00377</name>
</gene>
<dbReference type="Proteomes" id="UP000092627">
    <property type="component" value="Unassembled WGS sequence"/>
</dbReference>
<dbReference type="GO" id="GO:0016020">
    <property type="term" value="C:membrane"/>
    <property type="evidence" value="ECO:0007669"/>
    <property type="project" value="TreeGrafter"/>
</dbReference>
<keyword evidence="1" id="KW-0472">Membrane</keyword>
<protein>
    <submittedName>
        <fullName evidence="3">Acyltransferase family protein</fullName>
    </submittedName>
</protein>
<dbReference type="OrthoDB" id="9767863at2"/>
<keyword evidence="4" id="KW-1185">Reference proteome</keyword>
<dbReference type="PANTHER" id="PTHR23028">
    <property type="entry name" value="ACETYLTRANSFERASE"/>
    <property type="match status" value="1"/>
</dbReference>
<feature type="transmembrane region" description="Helical" evidence="1">
    <location>
        <begin position="227"/>
        <end position="245"/>
    </location>
</feature>
<evidence type="ECO:0000313" key="4">
    <source>
        <dbReference type="Proteomes" id="UP000092627"/>
    </source>
</evidence>
<dbReference type="Pfam" id="PF01757">
    <property type="entry name" value="Acyl_transf_3"/>
    <property type="match status" value="1"/>
</dbReference>
<feature type="transmembrane region" description="Helical" evidence="1">
    <location>
        <begin position="52"/>
        <end position="77"/>
    </location>
</feature>
<feature type="transmembrane region" description="Helical" evidence="1">
    <location>
        <begin position="325"/>
        <end position="349"/>
    </location>
</feature>
<feature type="transmembrane region" description="Helical" evidence="1">
    <location>
        <begin position="257"/>
        <end position="290"/>
    </location>
</feature>
<keyword evidence="3" id="KW-0808">Transferase</keyword>
<dbReference type="InterPro" id="IPR002656">
    <property type="entry name" value="Acyl_transf_3_dom"/>
</dbReference>
<keyword evidence="1" id="KW-1133">Transmembrane helix</keyword>
<organism evidence="3 4">
    <name type="scientific">Marinomonas aquimarina</name>
    <dbReference type="NCBI Taxonomy" id="295068"/>
    <lineage>
        <taxon>Bacteria</taxon>
        <taxon>Pseudomonadati</taxon>
        <taxon>Pseudomonadota</taxon>
        <taxon>Gammaproteobacteria</taxon>
        <taxon>Oceanospirillales</taxon>
        <taxon>Oceanospirillaceae</taxon>
        <taxon>Marinomonas</taxon>
    </lineage>
</organism>